<dbReference type="RefSeq" id="WP_201103965.1">
    <property type="nucleotide sequence ID" value="NZ_CP067977.1"/>
</dbReference>
<feature type="transmembrane region" description="Helical" evidence="1">
    <location>
        <begin position="21"/>
        <end position="42"/>
    </location>
</feature>
<gene>
    <name evidence="2" type="ORF">JIP62_05870</name>
</gene>
<proteinExistence type="predicted"/>
<evidence type="ECO:0000256" key="1">
    <source>
        <dbReference type="SAM" id="Phobius"/>
    </source>
</evidence>
<protein>
    <submittedName>
        <fullName evidence="2">Uncharacterized protein</fullName>
    </submittedName>
</protein>
<dbReference type="Proteomes" id="UP000595448">
    <property type="component" value="Chromosome"/>
</dbReference>
<dbReference type="EMBL" id="CP067977">
    <property type="protein sequence ID" value="QQQ19614.1"/>
    <property type="molecule type" value="Genomic_DNA"/>
</dbReference>
<name>A0ABX7BPT6_9CAUL</name>
<keyword evidence="1" id="KW-0812">Transmembrane</keyword>
<keyword evidence="1" id="KW-1133">Transmembrane helix</keyword>
<keyword evidence="3" id="KW-1185">Reference proteome</keyword>
<sequence>MAMLHHLPHAPARRGGKLHPAVYLAAGFAFIFGTAYAVHVIFNALI</sequence>
<evidence type="ECO:0000313" key="3">
    <source>
        <dbReference type="Proteomes" id="UP000595448"/>
    </source>
</evidence>
<accession>A0ABX7BPT6</accession>
<reference evidence="2 3" key="1">
    <citation type="submission" date="2021-01" db="EMBL/GenBank/DDBJ databases">
        <title>Brevundimonas vitis sp. nov., an bacterium isolated from grape (Vitis vinifera).</title>
        <authorList>
            <person name="Jiang L."/>
            <person name="Lee J."/>
        </authorList>
    </citation>
    <scope>NUCLEOTIDE SEQUENCE [LARGE SCALE GENOMIC DNA]</scope>
    <source>
        <strain evidence="2 3">GRTSA-9</strain>
    </source>
</reference>
<evidence type="ECO:0000313" key="2">
    <source>
        <dbReference type="EMBL" id="QQQ19614.1"/>
    </source>
</evidence>
<organism evidence="2 3">
    <name type="scientific">Brevundimonas vitisensis</name>
    <dbReference type="NCBI Taxonomy" id="2800818"/>
    <lineage>
        <taxon>Bacteria</taxon>
        <taxon>Pseudomonadati</taxon>
        <taxon>Pseudomonadota</taxon>
        <taxon>Alphaproteobacteria</taxon>
        <taxon>Caulobacterales</taxon>
        <taxon>Caulobacteraceae</taxon>
        <taxon>Brevundimonas</taxon>
    </lineage>
</organism>
<keyword evidence="1" id="KW-0472">Membrane</keyword>